<reference evidence="2 3" key="1">
    <citation type="journal article" date="2010" name="Science">
        <title>Genomic analysis of organismal complexity in the multicellular green alga Volvox carteri.</title>
        <authorList>
            <person name="Prochnik S.E."/>
            <person name="Umen J."/>
            <person name="Nedelcu A.M."/>
            <person name="Hallmann A."/>
            <person name="Miller S.M."/>
            <person name="Nishii I."/>
            <person name="Ferris P."/>
            <person name="Kuo A."/>
            <person name="Mitros T."/>
            <person name="Fritz-Laylin L.K."/>
            <person name="Hellsten U."/>
            <person name="Chapman J."/>
            <person name="Simakov O."/>
            <person name="Rensing S.A."/>
            <person name="Terry A."/>
            <person name="Pangilinan J."/>
            <person name="Kapitonov V."/>
            <person name="Jurka J."/>
            <person name="Salamov A."/>
            <person name="Shapiro H."/>
            <person name="Schmutz J."/>
            <person name="Grimwood J."/>
            <person name="Lindquist E."/>
            <person name="Lucas S."/>
            <person name="Grigoriev I.V."/>
            <person name="Schmitt R."/>
            <person name="Kirk D."/>
            <person name="Rokhsar D.S."/>
        </authorList>
    </citation>
    <scope>NUCLEOTIDE SEQUENCE [LARGE SCALE GENOMIC DNA]</scope>
    <source>
        <strain evidence="3">f. Nagariensis / Eve</strain>
    </source>
</reference>
<dbReference type="Gene3D" id="1.25.40.10">
    <property type="entry name" value="Tetratricopeptide repeat domain"/>
    <property type="match status" value="1"/>
</dbReference>
<dbReference type="AlphaFoldDB" id="D8UD13"/>
<keyword evidence="1" id="KW-1133">Transmembrane helix</keyword>
<dbReference type="RefSeq" id="XP_002956548.1">
    <property type="nucleotide sequence ID" value="XM_002956502.1"/>
</dbReference>
<keyword evidence="1" id="KW-0472">Membrane</keyword>
<evidence type="ECO:0000256" key="1">
    <source>
        <dbReference type="SAM" id="Phobius"/>
    </source>
</evidence>
<dbReference type="GeneID" id="9619840"/>
<evidence type="ECO:0000313" key="2">
    <source>
        <dbReference type="EMBL" id="EFJ42315.1"/>
    </source>
</evidence>
<evidence type="ECO:0000313" key="3">
    <source>
        <dbReference type="Proteomes" id="UP000001058"/>
    </source>
</evidence>
<proteinExistence type="predicted"/>
<feature type="transmembrane region" description="Helical" evidence="1">
    <location>
        <begin position="97"/>
        <end position="119"/>
    </location>
</feature>
<protein>
    <submittedName>
        <fullName evidence="2">Uncharacterized protein</fullName>
    </submittedName>
</protein>
<dbReference type="InParanoid" id="D8UD13"/>
<dbReference type="Proteomes" id="UP000001058">
    <property type="component" value="Unassembled WGS sequence"/>
</dbReference>
<dbReference type="EMBL" id="GL378383">
    <property type="protein sequence ID" value="EFJ42315.1"/>
    <property type="molecule type" value="Genomic_DNA"/>
</dbReference>
<keyword evidence="3" id="KW-1185">Reference proteome</keyword>
<dbReference type="KEGG" id="vcn:VOLCADRAFT_107290"/>
<organism evidence="3">
    <name type="scientific">Volvox carteri f. nagariensis</name>
    <dbReference type="NCBI Taxonomy" id="3068"/>
    <lineage>
        <taxon>Eukaryota</taxon>
        <taxon>Viridiplantae</taxon>
        <taxon>Chlorophyta</taxon>
        <taxon>core chlorophytes</taxon>
        <taxon>Chlorophyceae</taxon>
        <taxon>CS clade</taxon>
        <taxon>Chlamydomonadales</taxon>
        <taxon>Volvocaceae</taxon>
        <taxon>Volvox</taxon>
    </lineage>
</organism>
<dbReference type="InterPro" id="IPR011990">
    <property type="entry name" value="TPR-like_helical_dom_sf"/>
</dbReference>
<name>D8UD13_VOLCA</name>
<accession>D8UD13</accession>
<keyword evidence="1" id="KW-0812">Transmembrane</keyword>
<sequence length="131" mass="14180">MANVYRVHALALTAQGKFEEAQAHGNMCIHLRSEAARKNPNSPAIASANMCLAASYVGMRLYGDAEELLRQAVDICVAVRKEQGKEGAKEQRGASPLGLLVCLFVCLFVAWVCLVVRMAKYSVVVVDGAIR</sequence>
<dbReference type="OrthoDB" id="1658288at2759"/>
<dbReference type="SUPFAM" id="SSF48452">
    <property type="entry name" value="TPR-like"/>
    <property type="match status" value="1"/>
</dbReference>
<gene>
    <name evidence="2" type="ORF">VOLCADRAFT_107290</name>
</gene>